<evidence type="ECO:0000313" key="4">
    <source>
        <dbReference type="EMBL" id="RMI13689.1"/>
    </source>
</evidence>
<evidence type="ECO:0000259" key="3">
    <source>
        <dbReference type="PROSITE" id="PS50887"/>
    </source>
</evidence>
<feature type="transmembrane region" description="Helical" evidence="2">
    <location>
        <begin position="48"/>
        <end position="65"/>
    </location>
</feature>
<dbReference type="GO" id="GO:0052621">
    <property type="term" value="F:diguanylate cyclase activity"/>
    <property type="evidence" value="ECO:0007669"/>
    <property type="project" value="TreeGrafter"/>
</dbReference>
<evidence type="ECO:0000256" key="1">
    <source>
        <dbReference type="SAM" id="MobiDB-lite"/>
    </source>
</evidence>
<feature type="domain" description="GGDEF" evidence="3">
    <location>
        <begin position="202"/>
        <end position="333"/>
    </location>
</feature>
<dbReference type="InterPro" id="IPR029787">
    <property type="entry name" value="Nucleotide_cyclase"/>
</dbReference>
<evidence type="ECO:0000256" key="2">
    <source>
        <dbReference type="SAM" id="Phobius"/>
    </source>
</evidence>
<protein>
    <submittedName>
        <fullName evidence="4">Sensor domain-containing diguanylate cyclase</fullName>
    </submittedName>
</protein>
<dbReference type="InterPro" id="IPR000160">
    <property type="entry name" value="GGDEF_dom"/>
</dbReference>
<dbReference type="OrthoDB" id="23692at2"/>
<dbReference type="CDD" id="cd01949">
    <property type="entry name" value="GGDEF"/>
    <property type="match status" value="1"/>
</dbReference>
<sequence length="333" mass="33744">MRVLDGPGRGGARLYPAATHCAAALGLCALLCLLSAVAPPSRLALVEVWYAASGALALLAGALLLARRHPRAPLVALVLAMLVGAVLVASCQTAVGVVTTSLGLVVAGQAAALLGDGSTVRAVLVVDVLALGAGMLASPVRFRPTTFVVLAATTVAMSALVGYLVARLRVLATTDDLTGALTRAAFAERAAAVVRGAARRGRPVSVVCLDVDDFKQVNDTRGHQAGDAVLVRLVEGWRAALGRTDVIGRLGGDEFAVVLDGRDEAAALAWARAAGAGGPEGSQADEPVDPTWSHGVAQARGDEPVAALLARADTAMYASKTRRTPVVPAPGPA</sequence>
<dbReference type="EMBL" id="RFFI01000011">
    <property type="protein sequence ID" value="RMI13689.1"/>
    <property type="molecule type" value="Genomic_DNA"/>
</dbReference>
<dbReference type="GO" id="GO:0005886">
    <property type="term" value="C:plasma membrane"/>
    <property type="evidence" value="ECO:0007669"/>
    <property type="project" value="TreeGrafter"/>
</dbReference>
<evidence type="ECO:0000313" key="5">
    <source>
        <dbReference type="Proteomes" id="UP000269289"/>
    </source>
</evidence>
<feature type="transmembrane region" description="Helical" evidence="2">
    <location>
        <begin position="12"/>
        <end position="36"/>
    </location>
</feature>
<keyword evidence="2" id="KW-0812">Transmembrane</keyword>
<dbReference type="GO" id="GO:0043709">
    <property type="term" value="P:cell adhesion involved in single-species biofilm formation"/>
    <property type="evidence" value="ECO:0007669"/>
    <property type="project" value="TreeGrafter"/>
</dbReference>
<dbReference type="GO" id="GO:1902201">
    <property type="term" value="P:negative regulation of bacterial-type flagellum-dependent cell motility"/>
    <property type="evidence" value="ECO:0007669"/>
    <property type="project" value="TreeGrafter"/>
</dbReference>
<dbReference type="AlphaFoldDB" id="A0A3M2JJ38"/>
<dbReference type="PANTHER" id="PTHR45138:SF9">
    <property type="entry name" value="DIGUANYLATE CYCLASE DGCM-RELATED"/>
    <property type="match status" value="1"/>
</dbReference>
<dbReference type="SMART" id="SM00267">
    <property type="entry name" value="GGDEF"/>
    <property type="match status" value="1"/>
</dbReference>
<gene>
    <name evidence="4" type="ORF">EBM89_03560</name>
</gene>
<name>A0A3M2JJ38_9CELL</name>
<comment type="caution">
    <text evidence="4">The sequence shown here is derived from an EMBL/GenBank/DDBJ whole genome shotgun (WGS) entry which is preliminary data.</text>
</comment>
<dbReference type="RefSeq" id="WP_122148081.1">
    <property type="nucleotide sequence ID" value="NZ_RFFI01000011.1"/>
</dbReference>
<keyword evidence="2" id="KW-1133">Transmembrane helix</keyword>
<accession>A0A3M2JJ38</accession>
<dbReference type="NCBIfam" id="TIGR00254">
    <property type="entry name" value="GGDEF"/>
    <property type="match status" value="1"/>
</dbReference>
<reference evidence="4 5" key="1">
    <citation type="submission" date="2018-10" db="EMBL/GenBank/DDBJ databases">
        <title>Isolation, diversity and antifungal activity of actinobacteria from wheat.</title>
        <authorList>
            <person name="Han C."/>
        </authorList>
    </citation>
    <scope>NUCLEOTIDE SEQUENCE [LARGE SCALE GENOMIC DNA]</scope>
    <source>
        <strain evidence="4 5">NEAU-YY56</strain>
    </source>
</reference>
<dbReference type="PANTHER" id="PTHR45138">
    <property type="entry name" value="REGULATORY COMPONENTS OF SENSORY TRANSDUCTION SYSTEM"/>
    <property type="match status" value="1"/>
</dbReference>
<feature type="region of interest" description="Disordered" evidence="1">
    <location>
        <begin position="275"/>
        <end position="296"/>
    </location>
</feature>
<keyword evidence="2" id="KW-0472">Membrane</keyword>
<proteinExistence type="predicted"/>
<organism evidence="4 5">
    <name type="scientific">Cellulomonas triticagri</name>
    <dbReference type="NCBI Taxonomy" id="2483352"/>
    <lineage>
        <taxon>Bacteria</taxon>
        <taxon>Bacillati</taxon>
        <taxon>Actinomycetota</taxon>
        <taxon>Actinomycetes</taxon>
        <taxon>Micrococcales</taxon>
        <taxon>Cellulomonadaceae</taxon>
        <taxon>Cellulomonas</taxon>
    </lineage>
</organism>
<keyword evidence="5" id="KW-1185">Reference proteome</keyword>
<dbReference type="PROSITE" id="PS50887">
    <property type="entry name" value="GGDEF"/>
    <property type="match status" value="1"/>
</dbReference>
<dbReference type="Gene3D" id="3.30.70.270">
    <property type="match status" value="1"/>
</dbReference>
<feature type="transmembrane region" description="Helical" evidence="2">
    <location>
        <begin position="146"/>
        <end position="166"/>
    </location>
</feature>
<feature type="transmembrane region" description="Helical" evidence="2">
    <location>
        <begin position="122"/>
        <end position="140"/>
    </location>
</feature>
<dbReference type="Proteomes" id="UP000269289">
    <property type="component" value="Unassembled WGS sequence"/>
</dbReference>
<dbReference type="SUPFAM" id="SSF55073">
    <property type="entry name" value="Nucleotide cyclase"/>
    <property type="match status" value="1"/>
</dbReference>
<dbReference type="Pfam" id="PF00990">
    <property type="entry name" value="GGDEF"/>
    <property type="match status" value="1"/>
</dbReference>
<feature type="transmembrane region" description="Helical" evidence="2">
    <location>
        <begin position="72"/>
        <end position="89"/>
    </location>
</feature>
<dbReference type="InterPro" id="IPR043128">
    <property type="entry name" value="Rev_trsase/Diguanyl_cyclase"/>
</dbReference>
<dbReference type="InterPro" id="IPR050469">
    <property type="entry name" value="Diguanylate_Cyclase"/>
</dbReference>